<sequence length="43" mass="5264">MSLTQFLLFQIGWRANGHRLIEWSKHKTNSNIHNFLLMYKYLI</sequence>
<gene>
    <name evidence="1" type="ORF">METZ01_LOCUS284042</name>
</gene>
<accession>A0A382L2J2</accession>
<reference evidence="1" key="1">
    <citation type="submission" date="2018-05" db="EMBL/GenBank/DDBJ databases">
        <authorList>
            <person name="Lanie J.A."/>
            <person name="Ng W.-L."/>
            <person name="Kazmierczak K.M."/>
            <person name="Andrzejewski T.M."/>
            <person name="Davidsen T.M."/>
            <person name="Wayne K.J."/>
            <person name="Tettelin H."/>
            <person name="Glass J.I."/>
            <person name="Rusch D."/>
            <person name="Podicherti R."/>
            <person name="Tsui H.-C.T."/>
            <person name="Winkler M.E."/>
        </authorList>
    </citation>
    <scope>NUCLEOTIDE SEQUENCE</scope>
</reference>
<protein>
    <submittedName>
        <fullName evidence="1">Uncharacterized protein</fullName>
    </submittedName>
</protein>
<evidence type="ECO:0000313" key="1">
    <source>
        <dbReference type="EMBL" id="SVC31188.1"/>
    </source>
</evidence>
<dbReference type="AlphaFoldDB" id="A0A382L2J2"/>
<organism evidence="1">
    <name type="scientific">marine metagenome</name>
    <dbReference type="NCBI Taxonomy" id="408172"/>
    <lineage>
        <taxon>unclassified sequences</taxon>
        <taxon>metagenomes</taxon>
        <taxon>ecological metagenomes</taxon>
    </lineage>
</organism>
<name>A0A382L2J2_9ZZZZ</name>
<proteinExistence type="predicted"/>
<dbReference type="EMBL" id="UINC01084489">
    <property type="protein sequence ID" value="SVC31188.1"/>
    <property type="molecule type" value="Genomic_DNA"/>
</dbReference>